<organism evidence="2">
    <name type="scientific">Streptomyces sp. NBC_00008</name>
    <dbReference type="NCBI Taxonomy" id="2903610"/>
    <lineage>
        <taxon>Bacteria</taxon>
        <taxon>Bacillati</taxon>
        <taxon>Actinomycetota</taxon>
        <taxon>Actinomycetes</taxon>
        <taxon>Kitasatosporales</taxon>
        <taxon>Streptomycetaceae</taxon>
        <taxon>Streptomyces</taxon>
    </lineage>
</organism>
<dbReference type="PANTHER" id="PTHR43190">
    <property type="entry name" value="N-ACETYL-D-GLUCOSAMINE KINASE"/>
    <property type="match status" value="1"/>
</dbReference>
<gene>
    <name evidence="2" type="ORF">OG398_06510</name>
</gene>
<protein>
    <submittedName>
        <fullName evidence="2">N-acetylglucosamine kinase</fullName>
    </submittedName>
</protein>
<dbReference type="GO" id="GO:0016301">
    <property type="term" value="F:kinase activity"/>
    <property type="evidence" value="ECO:0007669"/>
    <property type="project" value="UniProtKB-KW"/>
</dbReference>
<dbReference type="EMBL" id="CP108313">
    <property type="protein sequence ID" value="WTW67945.1"/>
    <property type="molecule type" value="Genomic_DNA"/>
</dbReference>
<sequence length="328" mass="33899">MYLGVDGGGTKTAFCLLDAAGTVRAEALGPSTSPALGPDGLENARQVLRSGIAEVCRQAGTDAGALTHAYLGLPGHGESVSLTRALDALPAQVLGHDRYGVGNDMVCGWAGSLGLADGINVISGTGSMAYGVVEGREARVGGWGELFGDEGSAHWIALRGLNLFTRRSDGRNPPGPLTEILRRHLALGTDLELIDAMLLARPGRTGVAALSRQVSEAARAGDAACARILTEAGQELAELARTARRKLVAAPDRPVPVSWSGGVLGVPQVREAFVSALAAFPERYETRRPRHTPVIGAALLAARLAGEPLSERAGETLPLPSGEVDGTV</sequence>
<dbReference type="InterPro" id="IPR002731">
    <property type="entry name" value="ATPase_BadF"/>
</dbReference>
<dbReference type="Gene3D" id="3.30.420.40">
    <property type="match status" value="2"/>
</dbReference>
<dbReference type="InterPro" id="IPR052519">
    <property type="entry name" value="Euk-type_GlcNAc_Kinase"/>
</dbReference>
<evidence type="ECO:0000313" key="2">
    <source>
        <dbReference type="EMBL" id="WTW67945.1"/>
    </source>
</evidence>
<dbReference type="CDD" id="cd24007">
    <property type="entry name" value="ASKHA_NBD_eukNAGK-like"/>
    <property type="match status" value="1"/>
</dbReference>
<dbReference type="SUPFAM" id="SSF53067">
    <property type="entry name" value="Actin-like ATPase domain"/>
    <property type="match status" value="2"/>
</dbReference>
<keyword evidence="2" id="KW-0808">Transferase</keyword>
<dbReference type="Pfam" id="PF01869">
    <property type="entry name" value="BcrAD_BadFG"/>
    <property type="match status" value="1"/>
</dbReference>
<dbReference type="AlphaFoldDB" id="A0AAU2VL29"/>
<proteinExistence type="predicted"/>
<feature type="domain" description="ATPase BadF/BadG/BcrA/BcrD type" evidence="1">
    <location>
        <begin position="3"/>
        <end position="301"/>
    </location>
</feature>
<reference evidence="2" key="1">
    <citation type="submission" date="2022-10" db="EMBL/GenBank/DDBJ databases">
        <title>The complete genomes of actinobacterial strains from the NBC collection.</title>
        <authorList>
            <person name="Joergensen T.S."/>
            <person name="Alvarez Arevalo M."/>
            <person name="Sterndorff E.B."/>
            <person name="Faurdal D."/>
            <person name="Vuksanovic O."/>
            <person name="Mourched A.-S."/>
            <person name="Charusanti P."/>
            <person name="Shaw S."/>
            <person name="Blin K."/>
            <person name="Weber T."/>
        </authorList>
    </citation>
    <scope>NUCLEOTIDE SEQUENCE</scope>
    <source>
        <strain evidence="2">NBC_00008</strain>
    </source>
</reference>
<accession>A0AAU2VL29</accession>
<dbReference type="InterPro" id="IPR043129">
    <property type="entry name" value="ATPase_NBD"/>
</dbReference>
<name>A0AAU2VL29_9ACTN</name>
<keyword evidence="2" id="KW-0418">Kinase</keyword>
<evidence type="ECO:0000259" key="1">
    <source>
        <dbReference type="Pfam" id="PF01869"/>
    </source>
</evidence>
<dbReference type="PANTHER" id="PTHR43190:SF3">
    <property type="entry name" value="N-ACETYL-D-GLUCOSAMINE KINASE"/>
    <property type="match status" value="1"/>
</dbReference>